<dbReference type="SMART" id="SM00382">
    <property type="entry name" value="AAA"/>
    <property type="match status" value="2"/>
</dbReference>
<comment type="subcellular location">
    <subcellularLocation>
        <location evidence="1">Cell membrane</location>
        <topology evidence="1">Peripheral membrane protein</topology>
    </subcellularLocation>
</comment>
<keyword evidence="3" id="KW-0813">Transport</keyword>
<feature type="domain" description="ABC transporter" evidence="8">
    <location>
        <begin position="5"/>
        <end position="242"/>
    </location>
</feature>
<feature type="domain" description="ABC transporter" evidence="8">
    <location>
        <begin position="335"/>
        <end position="552"/>
    </location>
</feature>
<dbReference type="SUPFAM" id="SSF52540">
    <property type="entry name" value="P-loop containing nucleoside triphosphate hydrolases"/>
    <property type="match status" value="2"/>
</dbReference>
<reference evidence="10" key="1">
    <citation type="journal article" date="2019" name="Int. J. Syst. Evol. Microbiol.">
        <title>The Global Catalogue of Microorganisms (GCM) 10K type strain sequencing project: providing services to taxonomists for standard genome sequencing and annotation.</title>
        <authorList>
            <consortium name="The Broad Institute Genomics Platform"/>
            <consortium name="The Broad Institute Genome Sequencing Center for Infectious Disease"/>
            <person name="Wu L."/>
            <person name="Ma J."/>
        </authorList>
    </citation>
    <scope>NUCLEOTIDE SEQUENCE [LARGE SCALE GENOMIC DNA]</scope>
    <source>
        <strain evidence="10">CGMCC 4.7241</strain>
    </source>
</reference>
<keyword evidence="4" id="KW-1003">Cell membrane</keyword>
<dbReference type="Proteomes" id="UP001595699">
    <property type="component" value="Unassembled WGS sequence"/>
</dbReference>
<evidence type="ECO:0000256" key="4">
    <source>
        <dbReference type="ARBA" id="ARBA00022475"/>
    </source>
</evidence>
<evidence type="ECO:0000256" key="3">
    <source>
        <dbReference type="ARBA" id="ARBA00022448"/>
    </source>
</evidence>
<dbReference type="InterPro" id="IPR050388">
    <property type="entry name" value="ABC_Ni/Peptide_Import"/>
</dbReference>
<evidence type="ECO:0000313" key="9">
    <source>
        <dbReference type="EMBL" id="MFC3764857.1"/>
    </source>
</evidence>
<protein>
    <submittedName>
        <fullName evidence="9">Dipeptide ABC transporter ATP-binding protein</fullName>
    </submittedName>
</protein>
<evidence type="ECO:0000313" key="10">
    <source>
        <dbReference type="Proteomes" id="UP001595699"/>
    </source>
</evidence>
<organism evidence="9 10">
    <name type="scientific">Tenggerimyces flavus</name>
    <dbReference type="NCBI Taxonomy" id="1708749"/>
    <lineage>
        <taxon>Bacteria</taxon>
        <taxon>Bacillati</taxon>
        <taxon>Actinomycetota</taxon>
        <taxon>Actinomycetes</taxon>
        <taxon>Propionibacteriales</taxon>
        <taxon>Nocardioidaceae</taxon>
        <taxon>Tenggerimyces</taxon>
    </lineage>
</organism>
<name>A0ABV7YIS9_9ACTN</name>
<dbReference type="PANTHER" id="PTHR43297:SF2">
    <property type="entry name" value="DIPEPTIDE TRANSPORT ATP-BINDING PROTEIN DPPD"/>
    <property type="match status" value="1"/>
</dbReference>
<dbReference type="NCBIfam" id="NF008453">
    <property type="entry name" value="PRK11308.1"/>
    <property type="match status" value="2"/>
</dbReference>
<evidence type="ECO:0000256" key="5">
    <source>
        <dbReference type="ARBA" id="ARBA00022741"/>
    </source>
</evidence>
<keyword evidence="7" id="KW-0472">Membrane</keyword>
<keyword evidence="10" id="KW-1185">Reference proteome</keyword>
<dbReference type="InterPro" id="IPR027417">
    <property type="entry name" value="P-loop_NTPase"/>
</dbReference>
<dbReference type="InterPro" id="IPR017871">
    <property type="entry name" value="ABC_transporter-like_CS"/>
</dbReference>
<keyword evidence="6 9" id="KW-0067">ATP-binding</keyword>
<comment type="caution">
    <text evidence="9">The sequence shown here is derived from an EMBL/GenBank/DDBJ whole genome shotgun (WGS) entry which is preliminary data.</text>
</comment>
<proteinExistence type="inferred from homology"/>
<comment type="similarity">
    <text evidence="2">Belongs to the ABC transporter superfamily.</text>
</comment>
<dbReference type="Pfam" id="PF00005">
    <property type="entry name" value="ABC_tran"/>
    <property type="match status" value="2"/>
</dbReference>
<evidence type="ECO:0000256" key="7">
    <source>
        <dbReference type="ARBA" id="ARBA00023136"/>
    </source>
</evidence>
<evidence type="ECO:0000259" key="8">
    <source>
        <dbReference type="PROSITE" id="PS50893"/>
    </source>
</evidence>
<dbReference type="Pfam" id="PF08352">
    <property type="entry name" value="oligo_HPY"/>
    <property type="match status" value="2"/>
</dbReference>
<dbReference type="CDD" id="cd03257">
    <property type="entry name" value="ABC_NikE_OppD_transporters"/>
    <property type="match status" value="2"/>
</dbReference>
<dbReference type="GO" id="GO:0005524">
    <property type="term" value="F:ATP binding"/>
    <property type="evidence" value="ECO:0007669"/>
    <property type="project" value="UniProtKB-KW"/>
</dbReference>
<accession>A0ABV7YIS9</accession>
<dbReference type="PROSITE" id="PS50893">
    <property type="entry name" value="ABC_TRANSPORTER_2"/>
    <property type="match status" value="2"/>
</dbReference>
<dbReference type="PANTHER" id="PTHR43297">
    <property type="entry name" value="OLIGOPEPTIDE TRANSPORT ATP-BINDING PROTEIN APPD"/>
    <property type="match status" value="1"/>
</dbReference>
<dbReference type="EMBL" id="JBHRZH010000034">
    <property type="protein sequence ID" value="MFC3764857.1"/>
    <property type="molecule type" value="Genomic_DNA"/>
</dbReference>
<keyword evidence="5" id="KW-0547">Nucleotide-binding</keyword>
<evidence type="ECO:0000256" key="1">
    <source>
        <dbReference type="ARBA" id="ARBA00004202"/>
    </source>
</evidence>
<evidence type="ECO:0000256" key="2">
    <source>
        <dbReference type="ARBA" id="ARBA00005417"/>
    </source>
</evidence>
<dbReference type="PROSITE" id="PS00211">
    <property type="entry name" value="ABC_TRANSPORTER_1"/>
    <property type="match status" value="2"/>
</dbReference>
<dbReference type="InterPro" id="IPR003439">
    <property type="entry name" value="ABC_transporter-like_ATP-bd"/>
</dbReference>
<gene>
    <name evidence="9" type="ORF">ACFOUW_28735</name>
</gene>
<dbReference type="Gene3D" id="3.40.50.300">
    <property type="entry name" value="P-loop containing nucleotide triphosphate hydrolases"/>
    <property type="match status" value="2"/>
</dbReference>
<dbReference type="InterPro" id="IPR003593">
    <property type="entry name" value="AAA+_ATPase"/>
</dbReference>
<dbReference type="InterPro" id="IPR013563">
    <property type="entry name" value="Oligopep_ABC_C"/>
</dbReference>
<dbReference type="RefSeq" id="WP_205117632.1">
    <property type="nucleotide sequence ID" value="NZ_JAFBCM010000001.1"/>
</dbReference>
<sequence>MSELLEVTDLRIAAGERTIVDTVSFALDAGESVALVGESGSGKSMTARALTGLLPAGVAATGSVRFEGTDLLSAANRRLQRSVRGGGISLLLQDPFTMLNPLTTVGQQLAETLGSRERSEIARRLAEVGIDADVARRYPFELSGGMRQRVAIAAAIAKDPRLLLADEPTTALDTTTQREVLRLIWSIQRDRGMGLLLITHDMRVAFALCDRVLVMYAGTLLEAASPRELATQPLHPYTAGLLAAEPPLDRRSDRLGGIPGRVPRPDDLADECVFGPRCDWRTEVCAKARPVLELVGAAHSTACVRHDTLAPDLAAVPQRAAAAPVAELERAPTLLSVRGLTKTFGSTRAVDDVNFELREGRHLAIVGESGSGKTTIARCLLGLETPTAGTISLPEGPVQCVFQDPYSSLNPSHSVGFALAEAVRLGPGDTSVAELLRQVGLPSAYARRRPAALSGGERQRVAIARALALRPRVLVCDEPVAALDVSVQAQVLDLLRTVGANGTTLVFITHDLAVARQLTDEMIVLRRGKVVETGTTERLLTAPEHEYTRALLEAVPTGTTDWLQ</sequence>
<evidence type="ECO:0000256" key="6">
    <source>
        <dbReference type="ARBA" id="ARBA00022840"/>
    </source>
</evidence>
<dbReference type="NCBIfam" id="TIGR01727">
    <property type="entry name" value="oligo_HPY"/>
    <property type="match status" value="1"/>
</dbReference>